<evidence type="ECO:0000313" key="3">
    <source>
        <dbReference type="Proteomes" id="UP000266723"/>
    </source>
</evidence>
<evidence type="ECO:0000313" key="2">
    <source>
        <dbReference type="EMBL" id="KAF3579931.1"/>
    </source>
</evidence>
<gene>
    <name evidence="2" type="ORF">DY000_02033729</name>
</gene>
<proteinExistence type="predicted"/>
<sequence>MIATSAEHFHDSGSHTVYHVASSYRNPIMYKQINKIIIRYFKKSPLLGRSGMPIVPKALVLLSTKAMFRLYTSLRFKLPLQILRLLSITFPSQFGNTYQHHNRKFKIAMRLVKLYEPYLLFNGIFDDRNLETLRIKNGAKETNGIPGFSSKCIDWEDYFINTHIPGLATHVLNK</sequence>
<dbReference type="InterPro" id="IPR033640">
    <property type="entry name" value="FAR_C"/>
</dbReference>
<comment type="caution">
    <text evidence="2">The sequence shown here is derived from an EMBL/GenBank/DDBJ whole genome shotgun (WGS) entry which is preliminary data.</text>
</comment>
<evidence type="ECO:0000259" key="1">
    <source>
        <dbReference type="Pfam" id="PF03015"/>
    </source>
</evidence>
<protein>
    <recommendedName>
        <fullName evidence="1">Fatty acyl-CoA reductase C-terminal domain-containing protein</fullName>
    </recommendedName>
</protein>
<dbReference type="Proteomes" id="UP000266723">
    <property type="component" value="Unassembled WGS sequence"/>
</dbReference>
<dbReference type="Pfam" id="PF03015">
    <property type="entry name" value="Sterile"/>
    <property type="match status" value="1"/>
</dbReference>
<name>A0ABQ7DRL2_BRACR</name>
<dbReference type="EMBL" id="QGKV02000649">
    <property type="protein sequence ID" value="KAF3579931.1"/>
    <property type="molecule type" value="Genomic_DNA"/>
</dbReference>
<keyword evidence="3" id="KW-1185">Reference proteome</keyword>
<organism evidence="2 3">
    <name type="scientific">Brassica cretica</name>
    <name type="common">Mustard</name>
    <dbReference type="NCBI Taxonomy" id="69181"/>
    <lineage>
        <taxon>Eukaryota</taxon>
        <taxon>Viridiplantae</taxon>
        <taxon>Streptophyta</taxon>
        <taxon>Embryophyta</taxon>
        <taxon>Tracheophyta</taxon>
        <taxon>Spermatophyta</taxon>
        <taxon>Magnoliopsida</taxon>
        <taxon>eudicotyledons</taxon>
        <taxon>Gunneridae</taxon>
        <taxon>Pentapetalae</taxon>
        <taxon>rosids</taxon>
        <taxon>malvids</taxon>
        <taxon>Brassicales</taxon>
        <taxon>Brassicaceae</taxon>
        <taxon>Brassiceae</taxon>
        <taxon>Brassica</taxon>
    </lineage>
</organism>
<dbReference type="InterPro" id="IPR026055">
    <property type="entry name" value="FAR"/>
</dbReference>
<feature type="domain" description="Fatty acyl-CoA reductase C-terminal" evidence="1">
    <location>
        <begin position="77"/>
        <end position="173"/>
    </location>
</feature>
<dbReference type="PANTHER" id="PTHR11011">
    <property type="entry name" value="MALE STERILITY PROTEIN 2-RELATED"/>
    <property type="match status" value="1"/>
</dbReference>
<reference evidence="2 3" key="1">
    <citation type="journal article" date="2020" name="BMC Genomics">
        <title>Intraspecific diversification of the crop wild relative Brassica cretica Lam. using demographic model selection.</title>
        <authorList>
            <person name="Kioukis A."/>
            <person name="Michalopoulou V.A."/>
            <person name="Briers L."/>
            <person name="Pirintsos S."/>
            <person name="Studholme D.J."/>
            <person name="Pavlidis P."/>
            <person name="Sarris P.F."/>
        </authorList>
    </citation>
    <scope>NUCLEOTIDE SEQUENCE [LARGE SCALE GENOMIC DNA]</scope>
    <source>
        <strain evidence="3">cv. PFS-1207/04</strain>
    </source>
</reference>
<dbReference type="PANTHER" id="PTHR11011:SF115">
    <property type="entry name" value="FATTY ACYL-COA REDUCTASE 7-RELATED"/>
    <property type="match status" value="1"/>
</dbReference>
<accession>A0ABQ7DRL2</accession>